<dbReference type="OrthoDB" id="6359816at2759"/>
<dbReference type="Proteomes" id="UP000614601">
    <property type="component" value="Unassembled WGS sequence"/>
</dbReference>
<dbReference type="PROSITE" id="PS50097">
    <property type="entry name" value="BTB"/>
    <property type="match status" value="1"/>
</dbReference>
<evidence type="ECO:0000313" key="2">
    <source>
        <dbReference type="EMBL" id="CAD5212831.1"/>
    </source>
</evidence>
<accession>A0A811KBX6</accession>
<comment type="caution">
    <text evidence="2">The sequence shown here is derived from an EMBL/GenBank/DDBJ whole genome shotgun (WGS) entry which is preliminary data.</text>
</comment>
<keyword evidence="3" id="KW-1185">Reference proteome</keyword>
<dbReference type="InterPro" id="IPR011333">
    <property type="entry name" value="SKP1/BTB/POZ_sf"/>
</dbReference>
<name>A0A811KBX6_9BILA</name>
<dbReference type="AlphaFoldDB" id="A0A811KBX6"/>
<dbReference type="SMART" id="SM00225">
    <property type="entry name" value="BTB"/>
    <property type="match status" value="1"/>
</dbReference>
<dbReference type="InterPro" id="IPR000210">
    <property type="entry name" value="BTB/POZ_dom"/>
</dbReference>
<dbReference type="Proteomes" id="UP000783686">
    <property type="component" value="Unassembled WGS sequence"/>
</dbReference>
<organism evidence="2 3">
    <name type="scientific">Bursaphelenchus okinawaensis</name>
    <dbReference type="NCBI Taxonomy" id="465554"/>
    <lineage>
        <taxon>Eukaryota</taxon>
        <taxon>Metazoa</taxon>
        <taxon>Ecdysozoa</taxon>
        <taxon>Nematoda</taxon>
        <taxon>Chromadorea</taxon>
        <taxon>Rhabditida</taxon>
        <taxon>Tylenchina</taxon>
        <taxon>Tylenchomorpha</taxon>
        <taxon>Aphelenchoidea</taxon>
        <taxon>Aphelenchoididae</taxon>
        <taxon>Bursaphelenchus</taxon>
    </lineage>
</organism>
<proteinExistence type="predicted"/>
<dbReference type="Gene3D" id="3.30.710.10">
    <property type="entry name" value="Potassium Channel Kv1.1, Chain A"/>
    <property type="match status" value="1"/>
</dbReference>
<gene>
    <name evidence="2" type="ORF">BOKJ2_LOCUS4632</name>
</gene>
<reference evidence="2" key="1">
    <citation type="submission" date="2020-09" db="EMBL/GenBank/DDBJ databases">
        <authorList>
            <person name="Kikuchi T."/>
        </authorList>
    </citation>
    <scope>NUCLEOTIDE SEQUENCE</scope>
    <source>
        <strain evidence="2">SH1</strain>
    </source>
</reference>
<evidence type="ECO:0000313" key="3">
    <source>
        <dbReference type="Proteomes" id="UP000614601"/>
    </source>
</evidence>
<dbReference type="SUPFAM" id="SSF54695">
    <property type="entry name" value="POZ domain"/>
    <property type="match status" value="1"/>
</dbReference>
<dbReference type="EMBL" id="CAJFCW020000002">
    <property type="protein sequence ID" value="CAG9097760.1"/>
    <property type="molecule type" value="Genomic_DNA"/>
</dbReference>
<protein>
    <recommendedName>
        <fullName evidence="1">BTB domain-containing protein</fullName>
    </recommendedName>
</protein>
<dbReference type="Pfam" id="PF00651">
    <property type="entry name" value="BTB"/>
    <property type="match status" value="1"/>
</dbReference>
<feature type="domain" description="BTB" evidence="1">
    <location>
        <begin position="46"/>
        <end position="118"/>
    </location>
</feature>
<dbReference type="EMBL" id="CAJFDH010000002">
    <property type="protein sequence ID" value="CAD5212831.1"/>
    <property type="molecule type" value="Genomic_DNA"/>
</dbReference>
<sequence length="208" mass="24007">MERIVTDNSQYVALPSPNEFDEYSVEFLFSIGLFQPSQAFMKHEYSDFPFVCNGITEETVRIPVHKVIVGPSSSHFKNIFFNKTNGRLDKEAAINAVKAGIVKEILYYIYHGRLSENAYLKLPEIERAAEYFQLDELKKNLMSEIAKSINRNNVLKLICLSEQLENVEIAVKAKEYIDTYMESKDIEELYSQLVIHYPEAAIKFLISM</sequence>
<evidence type="ECO:0000259" key="1">
    <source>
        <dbReference type="PROSITE" id="PS50097"/>
    </source>
</evidence>